<dbReference type="EMBL" id="CACVAW010000010">
    <property type="protein sequence ID" value="CAA6802654.1"/>
    <property type="molecule type" value="Genomic_DNA"/>
</dbReference>
<dbReference type="Pfam" id="PF00237">
    <property type="entry name" value="Ribosomal_L22"/>
    <property type="match status" value="1"/>
</dbReference>
<comment type="subunit">
    <text evidence="7 9">Part of the 50S ribosomal subunit.</text>
</comment>
<dbReference type="NCBIfam" id="TIGR01044">
    <property type="entry name" value="rplV_bact"/>
    <property type="match status" value="1"/>
</dbReference>
<keyword evidence="2 7" id="KW-0699">rRNA-binding</keyword>
<evidence type="ECO:0000256" key="4">
    <source>
        <dbReference type="ARBA" id="ARBA00022980"/>
    </source>
</evidence>
<dbReference type="InterPro" id="IPR018260">
    <property type="entry name" value="Ribosomal_uL22_CS"/>
</dbReference>
<reference evidence="12" key="1">
    <citation type="submission" date="2020-01" db="EMBL/GenBank/DDBJ databases">
        <authorList>
            <person name="Meier V. D."/>
            <person name="Meier V D."/>
        </authorList>
    </citation>
    <scope>NUCLEOTIDE SEQUENCE</scope>
    <source>
        <strain evidence="12">HLG_WM_MAG_12</strain>
    </source>
</reference>
<dbReference type="InterPro" id="IPR001063">
    <property type="entry name" value="Ribosomal_uL22"/>
</dbReference>
<dbReference type="AlphaFoldDB" id="A0A6S6SC87"/>
<dbReference type="Gene3D" id="3.90.470.10">
    <property type="entry name" value="Ribosomal protein L22/L17"/>
    <property type="match status" value="1"/>
</dbReference>
<comment type="similarity">
    <text evidence="1 7 8">Belongs to the universal ribosomal protein uL22 family.</text>
</comment>
<evidence type="ECO:0000256" key="11">
    <source>
        <dbReference type="SAM" id="MobiDB-lite"/>
    </source>
</evidence>
<comment type="function">
    <text evidence="7 10">This protein binds specifically to 23S rRNA; its binding is stimulated by other ribosomal proteins, e.g., L4, L17, and L20. It is important during the early stages of 50S assembly. It makes multiple contacts with different domains of the 23S rRNA in the assembled 50S subunit and ribosome.</text>
</comment>
<dbReference type="CDD" id="cd00336">
    <property type="entry name" value="Ribosomal_L22"/>
    <property type="match status" value="1"/>
</dbReference>
<dbReference type="GO" id="GO:0006412">
    <property type="term" value="P:translation"/>
    <property type="evidence" value="ECO:0007669"/>
    <property type="project" value="UniProtKB-UniRule"/>
</dbReference>
<sequence>MATATLKFIRLSSTKARLIAREVQGMNVELALASLQFMPNKAAHILSKVIASATANAGLEANEAVIKSCRVDRGPSLKRFKPRARGSASGIRKPTSHVFVEVDSANSKATPKPAKAAPKKAVAKTTKPASDKKSDDLTKIAGIGKVYAGKLNDEGIFTYNDVVNMTQKQIDVMEEKYTFKGDFKDSIEDAKQFVNGKDK</sequence>
<evidence type="ECO:0000313" key="12">
    <source>
        <dbReference type="EMBL" id="CAA6802654.1"/>
    </source>
</evidence>
<dbReference type="GO" id="GO:0019843">
    <property type="term" value="F:rRNA binding"/>
    <property type="evidence" value="ECO:0007669"/>
    <property type="project" value="UniProtKB-UniRule"/>
</dbReference>
<dbReference type="Gene3D" id="1.10.150.20">
    <property type="entry name" value="5' to 3' exonuclease, C-terminal subdomain"/>
    <property type="match status" value="1"/>
</dbReference>
<dbReference type="InterPro" id="IPR005727">
    <property type="entry name" value="Ribosomal_uL22_bac/chlpt-type"/>
</dbReference>
<dbReference type="SUPFAM" id="SSF54843">
    <property type="entry name" value="Ribosomal protein L22"/>
    <property type="match status" value="1"/>
</dbReference>
<comment type="function">
    <text evidence="7">The globular domain of the protein is located near the polypeptide exit tunnel on the outside of the subunit, while an extended beta-hairpin is found that lines the wall of the exit tunnel in the center of the 70S ribosome.</text>
</comment>
<evidence type="ECO:0000256" key="1">
    <source>
        <dbReference type="ARBA" id="ARBA00009451"/>
    </source>
</evidence>
<evidence type="ECO:0000256" key="8">
    <source>
        <dbReference type="RuleBase" id="RU004005"/>
    </source>
</evidence>
<feature type="region of interest" description="Disordered" evidence="11">
    <location>
        <begin position="104"/>
        <end position="133"/>
    </location>
</feature>
<evidence type="ECO:0000256" key="9">
    <source>
        <dbReference type="RuleBase" id="RU004006"/>
    </source>
</evidence>
<organism evidence="12">
    <name type="scientific">uncultured Campylobacterales bacterium</name>
    <dbReference type="NCBI Taxonomy" id="352960"/>
    <lineage>
        <taxon>Bacteria</taxon>
        <taxon>Pseudomonadati</taxon>
        <taxon>Campylobacterota</taxon>
        <taxon>Epsilonproteobacteria</taxon>
        <taxon>Campylobacterales</taxon>
        <taxon>environmental samples</taxon>
    </lineage>
</organism>
<dbReference type="PANTHER" id="PTHR13501">
    <property type="entry name" value="CHLOROPLAST 50S RIBOSOMAL PROTEIN L22-RELATED"/>
    <property type="match status" value="1"/>
</dbReference>
<dbReference type="InterPro" id="IPR036394">
    <property type="entry name" value="Ribosomal_uL22_sf"/>
</dbReference>
<dbReference type="HAMAP" id="MF_01331_B">
    <property type="entry name" value="Ribosomal_uL22_B"/>
    <property type="match status" value="1"/>
</dbReference>
<evidence type="ECO:0000256" key="3">
    <source>
        <dbReference type="ARBA" id="ARBA00022884"/>
    </source>
</evidence>
<dbReference type="PANTHER" id="PTHR13501:SF8">
    <property type="entry name" value="LARGE RIBOSOMAL SUBUNIT PROTEIN UL22M"/>
    <property type="match status" value="1"/>
</dbReference>
<protein>
    <recommendedName>
        <fullName evidence="6 7">Large ribosomal subunit protein uL22</fullName>
    </recommendedName>
</protein>
<dbReference type="InterPro" id="IPR047867">
    <property type="entry name" value="Ribosomal_uL22_bac/org-type"/>
</dbReference>
<accession>A0A6S6SC87</accession>
<evidence type="ECO:0000256" key="2">
    <source>
        <dbReference type="ARBA" id="ARBA00022730"/>
    </source>
</evidence>
<dbReference type="PROSITE" id="PS00464">
    <property type="entry name" value="RIBOSOMAL_L22"/>
    <property type="match status" value="1"/>
</dbReference>
<keyword evidence="4 7" id="KW-0689">Ribosomal protein</keyword>
<dbReference type="GO" id="GO:0022625">
    <property type="term" value="C:cytosolic large ribosomal subunit"/>
    <property type="evidence" value="ECO:0007669"/>
    <property type="project" value="TreeGrafter"/>
</dbReference>
<evidence type="ECO:0000256" key="5">
    <source>
        <dbReference type="ARBA" id="ARBA00023274"/>
    </source>
</evidence>
<proteinExistence type="inferred from homology"/>
<keyword evidence="5 7" id="KW-0687">Ribonucleoprotein</keyword>
<name>A0A6S6SC87_9BACT</name>
<evidence type="ECO:0000256" key="10">
    <source>
        <dbReference type="RuleBase" id="RU004008"/>
    </source>
</evidence>
<dbReference type="GO" id="GO:0003735">
    <property type="term" value="F:structural constituent of ribosome"/>
    <property type="evidence" value="ECO:0007669"/>
    <property type="project" value="InterPro"/>
</dbReference>
<evidence type="ECO:0000256" key="6">
    <source>
        <dbReference type="ARBA" id="ARBA00035207"/>
    </source>
</evidence>
<keyword evidence="3 7" id="KW-0694">RNA-binding</keyword>
<gene>
    <name evidence="7" type="primary">rplV</name>
    <name evidence="12" type="ORF">HELGO_WM2571</name>
</gene>
<evidence type="ECO:0000256" key="7">
    <source>
        <dbReference type="HAMAP-Rule" id="MF_01331"/>
    </source>
</evidence>